<evidence type="ECO:0008006" key="4">
    <source>
        <dbReference type="Google" id="ProtNLM"/>
    </source>
</evidence>
<sequence>MIATLLGLTVLSGLTACSPAADPADPVQLMVRDGVLRELGAECSGSSGYLYIHAGAKLVLRDDKGDDALDVILPVGTAVQADETDYGNAKRVPTVCVFTVDGSGLTEGANYEVFIDQKQEEDYLHDSSTQIDSVPTIAVPPLGVAPDYSEEN</sequence>
<name>A0A2M9BZ19_9MICO</name>
<evidence type="ECO:0000256" key="1">
    <source>
        <dbReference type="SAM" id="SignalP"/>
    </source>
</evidence>
<gene>
    <name evidence="2" type="ORF">CLV54_0996</name>
</gene>
<dbReference type="EMBL" id="PGFB01000002">
    <property type="protein sequence ID" value="PJJ63331.1"/>
    <property type="molecule type" value="Genomic_DNA"/>
</dbReference>
<proteinExistence type="predicted"/>
<feature type="signal peptide" evidence="1">
    <location>
        <begin position="1"/>
        <end position="23"/>
    </location>
</feature>
<keyword evidence="1" id="KW-0732">Signal</keyword>
<reference evidence="2 3" key="1">
    <citation type="submission" date="2017-11" db="EMBL/GenBank/DDBJ databases">
        <title>Genomic Encyclopedia of Archaeal and Bacterial Type Strains, Phase II (KMG-II): From Individual Species to Whole Genera.</title>
        <authorList>
            <person name="Goeker M."/>
        </authorList>
    </citation>
    <scope>NUCLEOTIDE SEQUENCE [LARGE SCALE GENOMIC DNA]</scope>
    <source>
        <strain evidence="2 3">DSM 25625</strain>
    </source>
</reference>
<evidence type="ECO:0000313" key="3">
    <source>
        <dbReference type="Proteomes" id="UP000230161"/>
    </source>
</evidence>
<protein>
    <recommendedName>
        <fullName evidence="4">Lipoprotein</fullName>
    </recommendedName>
</protein>
<comment type="caution">
    <text evidence="2">The sequence shown here is derived from an EMBL/GenBank/DDBJ whole genome shotgun (WGS) entry which is preliminary data.</text>
</comment>
<accession>A0A2M9BZ19</accession>
<dbReference type="AlphaFoldDB" id="A0A2M9BZ19"/>
<dbReference type="Proteomes" id="UP000230161">
    <property type="component" value="Unassembled WGS sequence"/>
</dbReference>
<keyword evidence="3" id="KW-1185">Reference proteome</keyword>
<feature type="chain" id="PRO_5038338498" description="Lipoprotein" evidence="1">
    <location>
        <begin position="24"/>
        <end position="152"/>
    </location>
</feature>
<evidence type="ECO:0000313" key="2">
    <source>
        <dbReference type="EMBL" id="PJJ63331.1"/>
    </source>
</evidence>
<organism evidence="2 3">
    <name type="scientific">Compostimonas suwonensis</name>
    <dbReference type="NCBI Taxonomy" id="1048394"/>
    <lineage>
        <taxon>Bacteria</taxon>
        <taxon>Bacillati</taxon>
        <taxon>Actinomycetota</taxon>
        <taxon>Actinomycetes</taxon>
        <taxon>Micrococcales</taxon>
        <taxon>Microbacteriaceae</taxon>
        <taxon>Compostimonas</taxon>
    </lineage>
</organism>